<keyword evidence="3" id="KW-0203">Cytokinin biosynthesis</keyword>
<dbReference type="EMBL" id="VXRY01000142">
    <property type="protein sequence ID" value="MXY33181.1"/>
    <property type="molecule type" value="Genomic_DNA"/>
</dbReference>
<dbReference type="Gene3D" id="3.40.50.450">
    <property type="match status" value="1"/>
</dbReference>
<protein>
    <recommendedName>
        <fullName evidence="3">Cytokinin riboside 5'-monophosphate phosphoribohydrolase</fullName>
        <ecNumber evidence="3">3.2.2.n1</ecNumber>
    </recommendedName>
</protein>
<evidence type="ECO:0000256" key="1">
    <source>
        <dbReference type="ARBA" id="ARBA00000274"/>
    </source>
</evidence>
<dbReference type="Pfam" id="PF03641">
    <property type="entry name" value="Lysine_decarbox"/>
    <property type="match status" value="1"/>
</dbReference>
<accession>A0A6B0XX00</accession>
<reference evidence="4" key="1">
    <citation type="submission" date="2019-09" db="EMBL/GenBank/DDBJ databases">
        <title>Characterisation of the sponge microbiome using genome-centric metagenomics.</title>
        <authorList>
            <person name="Engelberts J.P."/>
            <person name="Robbins S.J."/>
            <person name="De Goeij J.M."/>
            <person name="Aranda M."/>
            <person name="Bell S.C."/>
            <person name="Webster N.S."/>
        </authorList>
    </citation>
    <scope>NUCLEOTIDE SEQUENCE</scope>
    <source>
        <strain evidence="4">SB0664_bin_43</strain>
    </source>
</reference>
<comment type="similarity">
    <text evidence="2 3">Belongs to the LOG family.</text>
</comment>
<dbReference type="PANTHER" id="PTHR31223">
    <property type="entry name" value="LOG FAMILY PROTEIN YJL055W"/>
    <property type="match status" value="1"/>
</dbReference>
<name>A0A6B0XX00_9RHOB</name>
<dbReference type="InterPro" id="IPR005269">
    <property type="entry name" value="LOG"/>
</dbReference>
<evidence type="ECO:0000313" key="4">
    <source>
        <dbReference type="EMBL" id="MXY33181.1"/>
    </source>
</evidence>
<dbReference type="NCBIfam" id="TIGR00730">
    <property type="entry name" value="Rossman fold protein, TIGR00730 family"/>
    <property type="match status" value="1"/>
</dbReference>
<dbReference type="EC" id="3.2.2.n1" evidence="3"/>
<dbReference type="GO" id="GO:0009691">
    <property type="term" value="P:cytokinin biosynthetic process"/>
    <property type="evidence" value="ECO:0007669"/>
    <property type="project" value="UniProtKB-UniRule"/>
</dbReference>
<dbReference type="GO" id="GO:0008714">
    <property type="term" value="F:AMP nucleosidase activity"/>
    <property type="evidence" value="ECO:0007669"/>
    <property type="project" value="UniProtKB-EC"/>
</dbReference>
<proteinExistence type="inferred from homology"/>
<dbReference type="SUPFAM" id="SSF102405">
    <property type="entry name" value="MCP/YpsA-like"/>
    <property type="match status" value="1"/>
</dbReference>
<comment type="catalytic activity">
    <reaction evidence="1">
        <text>AMP + H2O = D-ribose 5-phosphate + adenine</text>
        <dbReference type="Rhea" id="RHEA:20129"/>
        <dbReference type="ChEBI" id="CHEBI:15377"/>
        <dbReference type="ChEBI" id="CHEBI:16708"/>
        <dbReference type="ChEBI" id="CHEBI:78346"/>
        <dbReference type="ChEBI" id="CHEBI:456215"/>
        <dbReference type="EC" id="3.2.2.4"/>
    </reaction>
</comment>
<keyword evidence="3" id="KW-0378">Hydrolase</keyword>
<evidence type="ECO:0000256" key="2">
    <source>
        <dbReference type="ARBA" id="ARBA00006763"/>
    </source>
</evidence>
<evidence type="ECO:0000256" key="3">
    <source>
        <dbReference type="RuleBase" id="RU363015"/>
    </source>
</evidence>
<dbReference type="GO" id="GO:0005829">
    <property type="term" value="C:cytosol"/>
    <property type="evidence" value="ECO:0007669"/>
    <property type="project" value="TreeGrafter"/>
</dbReference>
<dbReference type="InterPro" id="IPR031100">
    <property type="entry name" value="LOG_fam"/>
</dbReference>
<dbReference type="AlphaFoldDB" id="A0A6B0XX00"/>
<organism evidence="4">
    <name type="scientific">Boseongicola sp. SB0664_bin_43</name>
    <dbReference type="NCBI Taxonomy" id="2604844"/>
    <lineage>
        <taxon>Bacteria</taxon>
        <taxon>Pseudomonadati</taxon>
        <taxon>Pseudomonadota</taxon>
        <taxon>Alphaproteobacteria</taxon>
        <taxon>Rhodobacterales</taxon>
        <taxon>Paracoccaceae</taxon>
        <taxon>Boseongicola</taxon>
    </lineage>
</organism>
<comment type="caution">
    <text evidence="4">The sequence shown here is derived from an EMBL/GenBank/DDBJ whole genome shotgun (WGS) entry which is preliminary data.</text>
</comment>
<dbReference type="PANTHER" id="PTHR31223:SF70">
    <property type="entry name" value="LOG FAMILY PROTEIN YJL055W"/>
    <property type="match status" value="1"/>
</dbReference>
<gene>
    <name evidence="4" type="ORF">F4Y60_03645</name>
</gene>
<sequence length="191" mass="20494">MTQTIPFSLCVYCGARDGRNPSYSRSARKLGRAIGENGWRLVYGAGDVGIMGAVAEAATAAGAAAIGVIPTHLLETEAPNRCIGERIITETMHERKKIMLMNADAVAVLPGGAGSLDEFFEVLTWAQLGLHEKPVYLVDIEGYWQPLLALIGHVIAEGFADPSLGDLVQALPDVDELVAELRRSLRESHQG</sequence>